<sequence length="183" mass="20425">MFLLKYKRPSSSTTLSSKAHYLQHSLRREGLSANQRPSSSIIFNSECEVFNQAQSKYKCPSCLLPYCSLPCLKTRKETCVKPESTQDKSGMSSVNSGSDDVATSSVKPESTIDAVTPSVKPELSEGRGSANPEFQLERKLEVDDPSEVLQIMQMHAIVASSDEVREALKVIRFHLRSIRDRVR</sequence>
<evidence type="ECO:0000259" key="3">
    <source>
        <dbReference type="PROSITE" id="PS51083"/>
    </source>
</evidence>
<dbReference type="InterPro" id="IPR007529">
    <property type="entry name" value="Znf_HIT"/>
</dbReference>
<dbReference type="SUPFAM" id="SSF144232">
    <property type="entry name" value="HIT/MYND zinc finger-like"/>
    <property type="match status" value="1"/>
</dbReference>
<evidence type="ECO:0000313" key="4">
    <source>
        <dbReference type="EMBL" id="KAE8697901.1"/>
    </source>
</evidence>
<organism evidence="4 5">
    <name type="scientific">Hibiscus syriacus</name>
    <name type="common">Rose of Sharon</name>
    <dbReference type="NCBI Taxonomy" id="106335"/>
    <lineage>
        <taxon>Eukaryota</taxon>
        <taxon>Viridiplantae</taxon>
        <taxon>Streptophyta</taxon>
        <taxon>Embryophyta</taxon>
        <taxon>Tracheophyta</taxon>
        <taxon>Spermatophyta</taxon>
        <taxon>Magnoliopsida</taxon>
        <taxon>eudicotyledons</taxon>
        <taxon>Gunneridae</taxon>
        <taxon>Pentapetalae</taxon>
        <taxon>rosids</taxon>
        <taxon>malvids</taxon>
        <taxon>Malvales</taxon>
        <taxon>Malvaceae</taxon>
        <taxon>Malvoideae</taxon>
        <taxon>Hibiscus</taxon>
    </lineage>
</organism>
<gene>
    <name evidence="4" type="ORF">F3Y22_tig00110607pilonHSYRG00028</name>
</gene>
<dbReference type="Pfam" id="PF04438">
    <property type="entry name" value="zf-HIT"/>
    <property type="match status" value="1"/>
</dbReference>
<feature type="compositionally biased region" description="Polar residues" evidence="2">
    <location>
        <begin position="87"/>
        <end position="108"/>
    </location>
</feature>
<dbReference type="Proteomes" id="UP000436088">
    <property type="component" value="Unassembled WGS sequence"/>
</dbReference>
<keyword evidence="5" id="KW-1185">Reference proteome</keyword>
<proteinExistence type="predicted"/>
<accession>A0A6A3A0T5</accession>
<dbReference type="CDD" id="cd23024">
    <property type="entry name" value="zf-HIT_ZNHIT2-3"/>
    <property type="match status" value="1"/>
</dbReference>
<feature type="domain" description="HIT-type" evidence="3">
    <location>
        <begin position="47"/>
        <end position="79"/>
    </location>
</feature>
<dbReference type="GO" id="GO:0008270">
    <property type="term" value="F:zinc ion binding"/>
    <property type="evidence" value="ECO:0007669"/>
    <property type="project" value="UniProtKB-UniRule"/>
</dbReference>
<dbReference type="Gene3D" id="3.30.60.190">
    <property type="match status" value="1"/>
</dbReference>
<dbReference type="EMBL" id="VEPZ02001048">
    <property type="protein sequence ID" value="KAE8697901.1"/>
    <property type="molecule type" value="Genomic_DNA"/>
</dbReference>
<dbReference type="AlphaFoldDB" id="A0A6A3A0T5"/>
<keyword evidence="1" id="KW-0479">Metal-binding</keyword>
<reference evidence="4" key="1">
    <citation type="submission" date="2019-09" db="EMBL/GenBank/DDBJ databases">
        <title>Draft genome information of white flower Hibiscus syriacus.</title>
        <authorList>
            <person name="Kim Y.-M."/>
        </authorList>
    </citation>
    <scope>NUCLEOTIDE SEQUENCE [LARGE SCALE GENOMIC DNA]</scope>
    <source>
        <strain evidence="4">YM2019G1</strain>
    </source>
</reference>
<evidence type="ECO:0000256" key="1">
    <source>
        <dbReference type="PROSITE-ProRule" id="PRU00453"/>
    </source>
</evidence>
<keyword evidence="1" id="KW-0863">Zinc-finger</keyword>
<feature type="region of interest" description="Disordered" evidence="2">
    <location>
        <begin position="81"/>
        <end position="130"/>
    </location>
</feature>
<dbReference type="PROSITE" id="PS51083">
    <property type="entry name" value="ZF_HIT"/>
    <property type="match status" value="1"/>
</dbReference>
<keyword evidence="1" id="KW-0862">Zinc</keyword>
<comment type="caution">
    <text evidence="4">The sequence shown here is derived from an EMBL/GenBank/DDBJ whole genome shotgun (WGS) entry which is preliminary data.</text>
</comment>
<evidence type="ECO:0000256" key="2">
    <source>
        <dbReference type="SAM" id="MobiDB-lite"/>
    </source>
</evidence>
<name>A0A6A3A0T5_HIBSY</name>
<evidence type="ECO:0000313" key="5">
    <source>
        <dbReference type="Proteomes" id="UP000436088"/>
    </source>
</evidence>
<protein>
    <submittedName>
        <fullName evidence="4">Phytochrome interacting factor 3-like 5, putative isoform 1</fullName>
    </submittedName>
</protein>